<gene>
    <name evidence="2" type="ORF">AJ89_08295</name>
</gene>
<feature type="compositionally biased region" description="Polar residues" evidence="1">
    <location>
        <begin position="134"/>
        <end position="158"/>
    </location>
</feature>
<feature type="compositionally biased region" description="Basic and acidic residues" evidence="1">
    <location>
        <begin position="160"/>
        <end position="172"/>
    </location>
</feature>
<feature type="region of interest" description="Disordered" evidence="1">
    <location>
        <begin position="134"/>
        <end position="172"/>
    </location>
</feature>
<organism evidence="2 3">
    <name type="scientific">Lactococcus cremoris subsp. cremoris IBB477</name>
    <dbReference type="NCBI Taxonomy" id="1449093"/>
    <lineage>
        <taxon>Bacteria</taxon>
        <taxon>Bacillati</taxon>
        <taxon>Bacillota</taxon>
        <taxon>Bacilli</taxon>
        <taxon>Lactobacillales</taxon>
        <taxon>Streptococcaceae</taxon>
        <taxon>Lactococcus</taxon>
        <taxon>Lactococcus cremoris subsp. cremoris</taxon>
    </lineage>
</organism>
<proteinExistence type="predicted"/>
<evidence type="ECO:0000256" key="1">
    <source>
        <dbReference type="SAM" id="MobiDB-lite"/>
    </source>
</evidence>
<dbReference type="AlphaFoldDB" id="A0A1E7G3F7"/>
<evidence type="ECO:0000313" key="3">
    <source>
        <dbReference type="Proteomes" id="UP000176236"/>
    </source>
</evidence>
<evidence type="ECO:0000313" key="2">
    <source>
        <dbReference type="EMBL" id="OEU39477.1"/>
    </source>
</evidence>
<reference evidence="2 3" key="1">
    <citation type="journal article" date="2016" name="Appl. Microbiol. Biotechnol.">
        <title>Adhesion of the genome-sequenced Lactococcus lactis subsp. cremoris IBB477 strain is mediated by specific molecular determinants.</title>
        <authorList>
            <person name="Radziwill-Bienkowska J.M."/>
            <person name="Le D.T."/>
            <person name="Szczesny P."/>
            <person name="Duviau M.P."/>
            <person name="Aleksandrzak-Piekarczyk T."/>
            <person name="Loubiere P."/>
            <person name="Mercier-Bonin M."/>
            <person name="Bardowski J.K."/>
            <person name="Kowalczyk M."/>
        </authorList>
    </citation>
    <scope>NUCLEOTIDE SEQUENCE [LARGE SCALE GENOMIC DNA]</scope>
    <source>
        <strain evidence="2 3">IBB477</strain>
    </source>
</reference>
<dbReference type="InterPro" id="IPR006490">
    <property type="entry name" value="Maj_tail_phi13"/>
</dbReference>
<name>A0A1E7G3F7_LACLC</name>
<dbReference type="RefSeq" id="WP_046124382.1">
    <property type="nucleotide sequence ID" value="NZ_CM007353.1"/>
</dbReference>
<protein>
    <submittedName>
        <fullName evidence="2">Phage tail protein</fullName>
    </submittedName>
</protein>
<accession>A0A1E7G3F7</accession>
<dbReference type="Proteomes" id="UP000176236">
    <property type="component" value="Chromosome"/>
</dbReference>
<comment type="caution">
    <text evidence="2">The sequence shown here is derived from an EMBL/GenBank/DDBJ whole genome shotgun (WGS) entry which is preliminary data.</text>
</comment>
<dbReference type="NCBIfam" id="TIGR01603">
    <property type="entry name" value="maj_tail_phi13"/>
    <property type="match status" value="1"/>
</dbReference>
<dbReference type="EMBL" id="JMMZ01000023">
    <property type="protein sequence ID" value="OEU39477.1"/>
    <property type="molecule type" value="Genomic_DNA"/>
</dbReference>
<sequence length="203" mass="22172">MPGQQEKNKVEFGLENVYFARATTDLTSGATTYEKPIRWPGAVELSLEASGDLIKFKADNIDYYISGNNQGYDGKLTTALVPEEFATKILGEVVEGGVQTEYSNAETSPFALMFQFEGDKKATRHVLYNCSASRPSVGSSTIDKGDPNTTELSFSASPRPSDKAVKTKTRPDTEPTVYDAWFNAVYDKNSTTTTTTTTTTLKA</sequence>